<reference evidence="13" key="1">
    <citation type="journal article" date="2020" name="mSystems">
        <title>Genome- and Community-Level Interaction Insights into Carbon Utilization and Element Cycling Functions of Hydrothermarchaeota in Hydrothermal Sediment.</title>
        <authorList>
            <person name="Zhou Z."/>
            <person name="Liu Y."/>
            <person name="Xu W."/>
            <person name="Pan J."/>
            <person name="Luo Z.H."/>
            <person name="Li M."/>
        </authorList>
    </citation>
    <scope>NUCLEOTIDE SEQUENCE [LARGE SCALE GENOMIC DNA]</scope>
    <source>
        <strain evidence="13">SpSt-1257</strain>
    </source>
</reference>
<keyword evidence="7" id="KW-0686">Riboflavin biosynthesis</keyword>
<dbReference type="Pfam" id="PF00677">
    <property type="entry name" value="Lum_binding"/>
    <property type="match status" value="2"/>
</dbReference>
<dbReference type="InterPro" id="IPR026017">
    <property type="entry name" value="Lumazine-bd_dom"/>
</dbReference>
<evidence type="ECO:0000256" key="1">
    <source>
        <dbReference type="ARBA" id="ARBA00000968"/>
    </source>
</evidence>
<dbReference type="EMBL" id="DSFC01000235">
    <property type="protein sequence ID" value="HEV09559.1"/>
    <property type="molecule type" value="Genomic_DNA"/>
</dbReference>
<dbReference type="FunFam" id="2.40.30.20:FF:000004">
    <property type="entry name" value="Riboflavin synthase, alpha subunit"/>
    <property type="match status" value="1"/>
</dbReference>
<dbReference type="Proteomes" id="UP000885621">
    <property type="component" value="Unassembled WGS sequence"/>
</dbReference>
<name>A0A832DQY5_9AQUI</name>
<feature type="repeat" description="Lumazine-binding" evidence="11">
    <location>
        <begin position="97"/>
        <end position="193"/>
    </location>
</feature>
<dbReference type="GO" id="GO:0009231">
    <property type="term" value="P:riboflavin biosynthetic process"/>
    <property type="evidence" value="ECO:0007669"/>
    <property type="project" value="UniProtKB-KW"/>
</dbReference>
<dbReference type="PANTHER" id="PTHR21098:SF12">
    <property type="entry name" value="RIBOFLAVIN SYNTHASE"/>
    <property type="match status" value="1"/>
</dbReference>
<dbReference type="CDD" id="cd00402">
    <property type="entry name" value="Riboflavin_synthase_like"/>
    <property type="match status" value="1"/>
</dbReference>
<evidence type="ECO:0000256" key="2">
    <source>
        <dbReference type="ARBA" id="ARBA00002803"/>
    </source>
</evidence>
<gene>
    <name evidence="13" type="ORF">ENO34_04075</name>
</gene>
<keyword evidence="8 13" id="KW-0808">Transferase</keyword>
<accession>A0A832DQY5</accession>
<dbReference type="FunFam" id="2.40.30.20:FF:000003">
    <property type="entry name" value="Riboflavin synthase, alpha subunit"/>
    <property type="match status" value="1"/>
</dbReference>
<evidence type="ECO:0000256" key="7">
    <source>
        <dbReference type="ARBA" id="ARBA00022619"/>
    </source>
</evidence>
<evidence type="ECO:0000256" key="11">
    <source>
        <dbReference type="PROSITE-ProRule" id="PRU00524"/>
    </source>
</evidence>
<dbReference type="PANTHER" id="PTHR21098">
    <property type="entry name" value="RIBOFLAVIN SYNTHASE ALPHA CHAIN"/>
    <property type="match status" value="1"/>
</dbReference>
<feature type="domain" description="Lumazine-binding" evidence="12">
    <location>
        <begin position="1"/>
        <end position="96"/>
    </location>
</feature>
<dbReference type="EC" id="2.5.1.9" evidence="5 10"/>
<dbReference type="PROSITE" id="PS51177">
    <property type="entry name" value="LUMAZINE_BIND"/>
    <property type="match status" value="2"/>
</dbReference>
<evidence type="ECO:0000256" key="10">
    <source>
        <dbReference type="NCBIfam" id="TIGR00187"/>
    </source>
</evidence>
<dbReference type="NCBIfam" id="NF006767">
    <property type="entry name" value="PRK09289.1"/>
    <property type="match status" value="1"/>
</dbReference>
<evidence type="ECO:0000256" key="3">
    <source>
        <dbReference type="ARBA" id="ARBA00004887"/>
    </source>
</evidence>
<proteinExistence type="predicted"/>
<comment type="pathway">
    <text evidence="3">Cofactor biosynthesis; riboflavin biosynthesis; riboflavin from 2-hydroxy-3-oxobutyl phosphate and 5-amino-6-(D-ribitylamino)uracil: step 2/2.</text>
</comment>
<evidence type="ECO:0000313" key="13">
    <source>
        <dbReference type="EMBL" id="HEV09559.1"/>
    </source>
</evidence>
<evidence type="ECO:0000256" key="9">
    <source>
        <dbReference type="ARBA" id="ARBA00022737"/>
    </source>
</evidence>
<comment type="function">
    <text evidence="2">Catalyzes the dismutation of two molecules of 6,7-dimethyl-8-ribityllumazine, resulting in the formation of riboflavin and 5-amino-6-(D-ribitylamino)uracil.</text>
</comment>
<evidence type="ECO:0000256" key="5">
    <source>
        <dbReference type="ARBA" id="ARBA00012827"/>
    </source>
</evidence>
<dbReference type="NCBIfam" id="NF009566">
    <property type="entry name" value="PRK13020.1"/>
    <property type="match status" value="1"/>
</dbReference>
<dbReference type="PIRSF" id="PIRSF000498">
    <property type="entry name" value="Riboflavin_syn_A"/>
    <property type="match status" value="1"/>
</dbReference>
<dbReference type="Gene3D" id="2.40.30.20">
    <property type="match status" value="2"/>
</dbReference>
<dbReference type="InterPro" id="IPR017938">
    <property type="entry name" value="Riboflavin_synthase-like_b-brl"/>
</dbReference>
<comment type="caution">
    <text evidence="13">The sequence shown here is derived from an EMBL/GenBank/DDBJ whole genome shotgun (WGS) entry which is preliminary data.</text>
</comment>
<dbReference type="InterPro" id="IPR001783">
    <property type="entry name" value="Lumazine-bd"/>
</dbReference>
<evidence type="ECO:0000259" key="12">
    <source>
        <dbReference type="PROSITE" id="PS51177"/>
    </source>
</evidence>
<comment type="catalytic activity">
    <reaction evidence="1">
        <text>2 6,7-dimethyl-8-(1-D-ribityl)lumazine + H(+) = 5-amino-6-(D-ribitylamino)uracil + riboflavin</text>
        <dbReference type="Rhea" id="RHEA:20772"/>
        <dbReference type="ChEBI" id="CHEBI:15378"/>
        <dbReference type="ChEBI" id="CHEBI:15934"/>
        <dbReference type="ChEBI" id="CHEBI:57986"/>
        <dbReference type="ChEBI" id="CHEBI:58201"/>
        <dbReference type="EC" id="2.5.1.9"/>
    </reaction>
</comment>
<feature type="domain" description="Lumazine-binding" evidence="12">
    <location>
        <begin position="97"/>
        <end position="193"/>
    </location>
</feature>
<organism evidence="13">
    <name type="scientific">Sulfurihydrogenibium azorense</name>
    <dbReference type="NCBI Taxonomy" id="309806"/>
    <lineage>
        <taxon>Bacteria</taxon>
        <taxon>Pseudomonadati</taxon>
        <taxon>Aquificota</taxon>
        <taxon>Aquificia</taxon>
        <taxon>Aquificales</taxon>
        <taxon>Hydrogenothermaceae</taxon>
        <taxon>Sulfurihydrogenibium</taxon>
    </lineage>
</organism>
<dbReference type="GO" id="GO:0004746">
    <property type="term" value="F:riboflavin synthase activity"/>
    <property type="evidence" value="ECO:0007669"/>
    <property type="project" value="UniProtKB-UniRule"/>
</dbReference>
<protein>
    <recommendedName>
        <fullName evidence="6 10">Riboflavin synthase</fullName>
        <ecNumber evidence="5 10">2.5.1.9</ecNumber>
    </recommendedName>
</protein>
<comment type="subunit">
    <text evidence="4">Homotrimer.</text>
</comment>
<evidence type="ECO:0000256" key="6">
    <source>
        <dbReference type="ARBA" id="ARBA00013950"/>
    </source>
</evidence>
<evidence type="ECO:0000256" key="4">
    <source>
        <dbReference type="ARBA" id="ARBA00011233"/>
    </source>
</evidence>
<feature type="repeat" description="Lumazine-binding" evidence="11">
    <location>
        <begin position="1"/>
        <end position="96"/>
    </location>
</feature>
<keyword evidence="9" id="KW-0677">Repeat</keyword>
<dbReference type="NCBIfam" id="TIGR00187">
    <property type="entry name" value="ribE"/>
    <property type="match status" value="1"/>
</dbReference>
<dbReference type="SUPFAM" id="SSF63380">
    <property type="entry name" value="Riboflavin synthase domain-like"/>
    <property type="match status" value="2"/>
</dbReference>
<sequence>MFTGLIEEVGKIKSIQKQNDGMKLVINCRKVIENTVLGDSIAVNGVCLTVVDIDKESLSFDVSNETIKRSNFSFLKVGDYVNLERALTPQSRLGGHIVQGHVDTTGKILSIVPLGSHTNFKVSFPSEYENLVIEKGSIAIDGISLTINYLNKNVIDLNIIPHTLENTNLKYRKVGDTVNIEFDILGKYVAKIMGKWQNSDEKLKNLLENW</sequence>
<dbReference type="InterPro" id="IPR023366">
    <property type="entry name" value="ATP_synth_asu-like_sf"/>
</dbReference>
<dbReference type="AlphaFoldDB" id="A0A832DQY5"/>
<evidence type="ECO:0000256" key="8">
    <source>
        <dbReference type="ARBA" id="ARBA00022679"/>
    </source>
</evidence>